<proteinExistence type="predicted"/>
<reference evidence="10" key="1">
    <citation type="submission" date="2023-06" db="EMBL/GenBank/DDBJ databases">
        <title>Male Hemibagrus guttatus genome.</title>
        <authorList>
            <person name="Bian C."/>
        </authorList>
    </citation>
    <scope>NUCLEOTIDE SEQUENCE</scope>
    <source>
        <strain evidence="10">Male_cb2023</strain>
        <tissue evidence="10">Muscle</tissue>
    </source>
</reference>
<dbReference type="GO" id="GO:0005886">
    <property type="term" value="C:plasma membrane"/>
    <property type="evidence" value="ECO:0007669"/>
    <property type="project" value="TreeGrafter"/>
</dbReference>
<feature type="compositionally biased region" description="Low complexity" evidence="8">
    <location>
        <begin position="260"/>
        <end position="274"/>
    </location>
</feature>
<evidence type="ECO:0000256" key="7">
    <source>
        <dbReference type="PROSITE-ProRule" id="PRU01015"/>
    </source>
</evidence>
<dbReference type="Pfam" id="PF24626">
    <property type="entry name" value="SH3_Tf2-1"/>
    <property type="match status" value="1"/>
</dbReference>
<evidence type="ECO:0000256" key="8">
    <source>
        <dbReference type="SAM" id="MobiDB-lite"/>
    </source>
</evidence>
<evidence type="ECO:0000256" key="6">
    <source>
        <dbReference type="ARBA" id="ARBA00049303"/>
    </source>
</evidence>
<dbReference type="GO" id="GO:0003676">
    <property type="term" value="F:nucleic acid binding"/>
    <property type="evidence" value="ECO:0007669"/>
    <property type="project" value="InterPro"/>
</dbReference>
<dbReference type="PROSITE" id="PS50994">
    <property type="entry name" value="INTEGRASE"/>
    <property type="match status" value="1"/>
</dbReference>
<sequence>MATTLFNQVFCTYGLPEDIILDRGPQFMFRVWKVFCTLLGINVSLISGYHPQSNGQTEQLNQEIGWYLRSYCSHKQQCWSEFLPWAEYAQNSLTHGSLNHSHGWRAIQRQRIQADRHRRPQPRFEVGQWVWLLTQNLRLKLRCRKLSPHFIDPFPIVRQVNPFTYRLELPPSYHTSPTFHVSLLKPAHPHQDDAPPRDEPPLPLDIDRAPAYRVNSILNSLRCWNRLQYQQQPLSSAPSHSVQPSPLPKPVPSVNHAARPTHPSHNPHTPHAASLPNCPGRGKMAKFLNPEEMTSRDYYFDSYAHFGIHEPLSHAEMLKDEVRTLTYRNSMYQNKHVFKDKIVLDVGSGTGILSMFAAKAGAKHVYGIECSSISEYSEKIIKANHLDSVITIFKGKVEETELPVDQVDIIISEWMGYCLFYESMLNTVIYARDKWLKPGGLMFPDRAALYVVAIEDRQYKDFKIHWWENVYGFDMTCIRNVAMKEPLVDIVDQKQVVTNACLIKEVDIYTVQPEDLSFTSAICLHIQRNDYIHALVTYFNIEFTKCHKKTGFSTAPDSPYTHWKQTVFYLEEYLTVKKGEEIVGTITMKPNENNARDLDFTFELDFKGQLCEADISHDYKMR</sequence>
<dbReference type="FunFam" id="3.40.50.150:FF:000003">
    <property type="entry name" value="Blast:Protein arginine N-methyltransferase 1"/>
    <property type="match status" value="1"/>
</dbReference>
<dbReference type="Proteomes" id="UP001274896">
    <property type="component" value="Unassembled WGS sequence"/>
</dbReference>
<feature type="region of interest" description="Disordered" evidence="8">
    <location>
        <begin position="185"/>
        <end position="206"/>
    </location>
</feature>
<accession>A0AAE0RB82</accession>
<evidence type="ECO:0000259" key="9">
    <source>
        <dbReference type="PROSITE" id="PS50994"/>
    </source>
</evidence>
<dbReference type="InterPro" id="IPR001584">
    <property type="entry name" value="Integrase_cat-core"/>
</dbReference>
<feature type="compositionally biased region" description="Polar residues" evidence="8">
    <location>
        <begin position="235"/>
        <end position="244"/>
    </location>
</feature>
<feature type="domain" description="Integrase catalytic" evidence="9">
    <location>
        <begin position="1"/>
        <end position="110"/>
    </location>
</feature>
<dbReference type="GO" id="GO:0042054">
    <property type="term" value="F:histone methyltransferase activity"/>
    <property type="evidence" value="ECO:0007669"/>
    <property type="project" value="TreeGrafter"/>
</dbReference>
<comment type="caution">
    <text evidence="10">The sequence shown here is derived from an EMBL/GenBank/DDBJ whole genome shotgun (WGS) entry which is preliminary data.</text>
</comment>
<dbReference type="Pfam" id="PF22528">
    <property type="entry name" value="PRMT_C"/>
    <property type="match status" value="1"/>
</dbReference>
<comment type="catalytic activity">
    <reaction evidence="5">
        <text>L-arginyl-[protein] + 2 S-adenosyl-L-methionine = N(omega),N(omega)-dimethyl-L-arginyl-[protein] + 2 S-adenosyl-L-homocysteine + 2 H(+)</text>
        <dbReference type="Rhea" id="RHEA:48096"/>
        <dbReference type="Rhea" id="RHEA-COMP:10532"/>
        <dbReference type="Rhea" id="RHEA-COMP:11991"/>
        <dbReference type="ChEBI" id="CHEBI:15378"/>
        <dbReference type="ChEBI" id="CHEBI:29965"/>
        <dbReference type="ChEBI" id="CHEBI:57856"/>
        <dbReference type="ChEBI" id="CHEBI:59789"/>
        <dbReference type="ChEBI" id="CHEBI:61897"/>
        <dbReference type="EC" id="2.1.1.319"/>
    </reaction>
    <physiologicalReaction direction="left-to-right" evidence="5">
        <dbReference type="Rhea" id="RHEA:48097"/>
    </physiologicalReaction>
</comment>
<evidence type="ECO:0000256" key="4">
    <source>
        <dbReference type="ARBA" id="ARBA00022691"/>
    </source>
</evidence>
<dbReference type="Gene3D" id="3.40.50.150">
    <property type="entry name" value="Vaccinia Virus protein VP39"/>
    <property type="match status" value="1"/>
</dbReference>
<dbReference type="InterPro" id="IPR055135">
    <property type="entry name" value="PRMT_dom"/>
</dbReference>
<keyword evidence="3 7" id="KW-0808">Transferase</keyword>
<dbReference type="SUPFAM" id="SSF53335">
    <property type="entry name" value="S-adenosyl-L-methionine-dependent methyltransferases"/>
    <property type="match status" value="1"/>
</dbReference>
<dbReference type="CDD" id="cd02440">
    <property type="entry name" value="AdoMet_MTases"/>
    <property type="match status" value="1"/>
</dbReference>
<evidence type="ECO:0000256" key="1">
    <source>
        <dbReference type="ARBA" id="ARBA00011925"/>
    </source>
</evidence>
<dbReference type="PANTHER" id="PTHR11006:SF47">
    <property type="entry name" value="PROTEIN ARGININE N-METHYLTRANSFERASE 8"/>
    <property type="match status" value="1"/>
</dbReference>
<evidence type="ECO:0000256" key="3">
    <source>
        <dbReference type="ARBA" id="ARBA00022679"/>
    </source>
</evidence>
<keyword evidence="2 7" id="KW-0489">Methyltransferase</keyword>
<dbReference type="InterPro" id="IPR029063">
    <property type="entry name" value="SAM-dependent_MTases_sf"/>
</dbReference>
<dbReference type="Pfam" id="PF13649">
    <property type="entry name" value="Methyltransf_25"/>
    <property type="match status" value="1"/>
</dbReference>
<dbReference type="EC" id="2.1.1.319" evidence="1"/>
<dbReference type="InterPro" id="IPR012337">
    <property type="entry name" value="RNaseH-like_sf"/>
</dbReference>
<dbReference type="PANTHER" id="PTHR11006">
    <property type="entry name" value="PROTEIN ARGININE N-METHYLTRANSFERASE"/>
    <property type="match status" value="1"/>
</dbReference>
<keyword evidence="11" id="KW-1185">Reference proteome</keyword>
<dbReference type="InterPro" id="IPR025799">
    <property type="entry name" value="Arg_MeTrfase"/>
</dbReference>
<dbReference type="FunFam" id="2.70.160.11:FF:000001">
    <property type="entry name" value="Blast:Protein arginine N-methyltransferase 1"/>
    <property type="match status" value="1"/>
</dbReference>
<keyword evidence="4 7" id="KW-0949">S-adenosyl-L-methionine</keyword>
<dbReference type="GO" id="GO:0035241">
    <property type="term" value="F:protein-arginine omega-N monomethyltransferase activity"/>
    <property type="evidence" value="ECO:0007669"/>
    <property type="project" value="TreeGrafter"/>
</dbReference>
<dbReference type="Gene3D" id="2.70.160.11">
    <property type="entry name" value="Hnrnp arginine n-methyltransferase1"/>
    <property type="match status" value="1"/>
</dbReference>
<dbReference type="PROSITE" id="PS51678">
    <property type="entry name" value="SAM_MT_PRMT"/>
    <property type="match status" value="1"/>
</dbReference>
<dbReference type="InterPro" id="IPR056924">
    <property type="entry name" value="SH3_Tf2-1"/>
</dbReference>
<dbReference type="EMBL" id="JAUCMX010000004">
    <property type="protein sequence ID" value="KAK3548019.1"/>
    <property type="molecule type" value="Genomic_DNA"/>
</dbReference>
<feature type="compositionally biased region" description="Basic and acidic residues" evidence="8">
    <location>
        <begin position="189"/>
        <end position="206"/>
    </location>
</feature>
<evidence type="ECO:0000313" key="11">
    <source>
        <dbReference type="Proteomes" id="UP001274896"/>
    </source>
</evidence>
<dbReference type="SUPFAM" id="SSF53098">
    <property type="entry name" value="Ribonuclease H-like"/>
    <property type="match status" value="1"/>
</dbReference>
<evidence type="ECO:0000256" key="5">
    <source>
        <dbReference type="ARBA" id="ARBA00047384"/>
    </source>
</evidence>
<gene>
    <name evidence="10" type="ORF">QTP70_002317</name>
</gene>
<feature type="region of interest" description="Disordered" evidence="8">
    <location>
        <begin position="235"/>
        <end position="280"/>
    </location>
</feature>
<dbReference type="Gene3D" id="3.30.420.10">
    <property type="entry name" value="Ribonuclease H-like superfamily/Ribonuclease H"/>
    <property type="match status" value="1"/>
</dbReference>
<evidence type="ECO:0000256" key="2">
    <source>
        <dbReference type="ARBA" id="ARBA00022603"/>
    </source>
</evidence>
<dbReference type="GO" id="GO:0032259">
    <property type="term" value="P:methylation"/>
    <property type="evidence" value="ECO:0007669"/>
    <property type="project" value="UniProtKB-KW"/>
</dbReference>
<dbReference type="GO" id="GO:0035242">
    <property type="term" value="F:protein-arginine omega-N asymmetric methyltransferase activity"/>
    <property type="evidence" value="ECO:0007669"/>
    <property type="project" value="UniProtKB-EC"/>
</dbReference>
<dbReference type="GO" id="GO:0015074">
    <property type="term" value="P:DNA integration"/>
    <property type="evidence" value="ECO:0007669"/>
    <property type="project" value="InterPro"/>
</dbReference>
<name>A0AAE0RB82_9TELE</name>
<organism evidence="10 11">
    <name type="scientific">Hemibagrus guttatus</name>
    <dbReference type="NCBI Taxonomy" id="175788"/>
    <lineage>
        <taxon>Eukaryota</taxon>
        <taxon>Metazoa</taxon>
        <taxon>Chordata</taxon>
        <taxon>Craniata</taxon>
        <taxon>Vertebrata</taxon>
        <taxon>Euteleostomi</taxon>
        <taxon>Actinopterygii</taxon>
        <taxon>Neopterygii</taxon>
        <taxon>Teleostei</taxon>
        <taxon>Ostariophysi</taxon>
        <taxon>Siluriformes</taxon>
        <taxon>Bagridae</taxon>
        <taxon>Hemibagrus</taxon>
    </lineage>
</organism>
<dbReference type="InterPro" id="IPR041698">
    <property type="entry name" value="Methyltransf_25"/>
</dbReference>
<protein>
    <recommendedName>
        <fullName evidence="1">type I protein arginine methyltransferase</fullName>
        <ecNumber evidence="1">2.1.1.319</ecNumber>
    </recommendedName>
</protein>
<dbReference type="InterPro" id="IPR036397">
    <property type="entry name" value="RNaseH_sf"/>
</dbReference>
<comment type="catalytic activity">
    <reaction evidence="6">
        <text>L-arginyl-[protein] + S-adenosyl-L-methionine = N(omega)-methyl-L-arginyl-[protein] + S-adenosyl-L-homocysteine + H(+)</text>
        <dbReference type="Rhea" id="RHEA:48100"/>
        <dbReference type="Rhea" id="RHEA-COMP:10532"/>
        <dbReference type="Rhea" id="RHEA-COMP:11990"/>
        <dbReference type="ChEBI" id="CHEBI:15378"/>
        <dbReference type="ChEBI" id="CHEBI:29965"/>
        <dbReference type="ChEBI" id="CHEBI:57856"/>
        <dbReference type="ChEBI" id="CHEBI:59789"/>
        <dbReference type="ChEBI" id="CHEBI:65280"/>
    </reaction>
    <physiologicalReaction direction="left-to-right" evidence="6">
        <dbReference type="Rhea" id="RHEA:48101"/>
    </physiologicalReaction>
</comment>
<evidence type="ECO:0000313" key="10">
    <source>
        <dbReference type="EMBL" id="KAK3548019.1"/>
    </source>
</evidence>
<dbReference type="AlphaFoldDB" id="A0AAE0RB82"/>